<feature type="transmembrane region" description="Helical" evidence="7">
    <location>
        <begin position="27"/>
        <end position="48"/>
    </location>
</feature>
<comment type="caution">
    <text evidence="9">The sequence shown here is derived from an EMBL/GenBank/DDBJ whole genome shotgun (WGS) entry which is preliminary data.</text>
</comment>
<dbReference type="InterPro" id="IPR052337">
    <property type="entry name" value="SAT4-like"/>
</dbReference>
<proteinExistence type="inferred from homology"/>
<dbReference type="Proteomes" id="UP001610563">
    <property type="component" value="Unassembled WGS sequence"/>
</dbReference>
<evidence type="ECO:0000256" key="7">
    <source>
        <dbReference type="SAM" id="Phobius"/>
    </source>
</evidence>
<dbReference type="PANTHER" id="PTHR33048">
    <property type="entry name" value="PTH11-LIKE INTEGRAL MEMBRANE PROTEIN (AFU_ORTHOLOGUE AFUA_5G11245)"/>
    <property type="match status" value="1"/>
</dbReference>
<feature type="domain" description="Rhodopsin" evidence="8">
    <location>
        <begin position="44"/>
        <end position="289"/>
    </location>
</feature>
<gene>
    <name evidence="9" type="ORF">BJX66DRAFT_96754</name>
</gene>
<dbReference type="EMBL" id="JBFTWV010000195">
    <property type="protein sequence ID" value="KAL2784091.1"/>
    <property type="molecule type" value="Genomic_DNA"/>
</dbReference>
<evidence type="ECO:0000256" key="2">
    <source>
        <dbReference type="ARBA" id="ARBA00022692"/>
    </source>
</evidence>
<comment type="similarity">
    <text evidence="5">Belongs to the SAT4 family.</text>
</comment>
<feature type="transmembrane region" description="Helical" evidence="7">
    <location>
        <begin position="225"/>
        <end position="243"/>
    </location>
</feature>
<keyword evidence="2 7" id="KW-0812">Transmembrane</keyword>
<keyword evidence="4 7" id="KW-0472">Membrane</keyword>
<dbReference type="PANTHER" id="PTHR33048:SF129">
    <property type="entry name" value="INTEGRAL MEMBRANE PROTEIN-RELATED"/>
    <property type="match status" value="1"/>
</dbReference>
<dbReference type="InterPro" id="IPR049326">
    <property type="entry name" value="Rhodopsin_dom_fungi"/>
</dbReference>
<name>A0ABR4FLE5_9EURO</name>
<evidence type="ECO:0000259" key="8">
    <source>
        <dbReference type="Pfam" id="PF20684"/>
    </source>
</evidence>
<evidence type="ECO:0000256" key="5">
    <source>
        <dbReference type="ARBA" id="ARBA00038359"/>
    </source>
</evidence>
<evidence type="ECO:0000256" key="1">
    <source>
        <dbReference type="ARBA" id="ARBA00004141"/>
    </source>
</evidence>
<evidence type="ECO:0000313" key="9">
    <source>
        <dbReference type="EMBL" id="KAL2784091.1"/>
    </source>
</evidence>
<keyword evidence="3 7" id="KW-1133">Transmembrane helix</keyword>
<feature type="region of interest" description="Disordered" evidence="6">
    <location>
        <begin position="381"/>
        <end position="426"/>
    </location>
</feature>
<feature type="transmembrane region" description="Helical" evidence="7">
    <location>
        <begin position="190"/>
        <end position="213"/>
    </location>
</feature>
<dbReference type="Pfam" id="PF20684">
    <property type="entry name" value="Fung_rhodopsin"/>
    <property type="match status" value="1"/>
</dbReference>
<evidence type="ECO:0000256" key="4">
    <source>
        <dbReference type="ARBA" id="ARBA00023136"/>
    </source>
</evidence>
<evidence type="ECO:0000256" key="3">
    <source>
        <dbReference type="ARBA" id="ARBA00022989"/>
    </source>
</evidence>
<feature type="transmembrane region" description="Helical" evidence="7">
    <location>
        <begin position="147"/>
        <end position="175"/>
    </location>
</feature>
<feature type="transmembrane region" description="Helical" evidence="7">
    <location>
        <begin position="60"/>
        <end position="80"/>
    </location>
</feature>
<sequence>MQLPPIDVLLTWPTPNYTTPVTRGNTVLIVTIICLILSTLVTILRIYTRLRITCTAGLDDVLIIFGLGFAIAMGAVLSVAEQQWGWNRHIWDVPLDWLPTVSKLNLTFQILFSLSCSITKLSLLWFCKRLLGAGSKGLSSPYNIAMIIGMVVVGLSSALFILFSIFQCLPIHAYWDLEPQYSYRCLNDGAIVFSASVINIFTDVLVTILPMPLIWNLKLPTRQRVAVISIFALGIVVDIAGSIRTVYVWKSMIASYDTTWEGWPVLLAATVEINLGLICTSAPALRPLVTFFLPRLLGSTHRYGSNRQSRSLKLSWRIRSTTDASKHSRTSRHFASQGEPPAERLEVFRTVEMKTYSESRKDQSIGNAYDISTDRNYPKHADEIHLNNGSGFFHPSSASERSITPPSPSVRSDPRGIPPSRANESV</sequence>
<organism evidence="9 10">
    <name type="scientific">Aspergillus keveii</name>
    <dbReference type="NCBI Taxonomy" id="714993"/>
    <lineage>
        <taxon>Eukaryota</taxon>
        <taxon>Fungi</taxon>
        <taxon>Dikarya</taxon>
        <taxon>Ascomycota</taxon>
        <taxon>Pezizomycotina</taxon>
        <taxon>Eurotiomycetes</taxon>
        <taxon>Eurotiomycetidae</taxon>
        <taxon>Eurotiales</taxon>
        <taxon>Aspergillaceae</taxon>
        <taxon>Aspergillus</taxon>
        <taxon>Aspergillus subgen. Nidulantes</taxon>
    </lineage>
</organism>
<evidence type="ECO:0000313" key="10">
    <source>
        <dbReference type="Proteomes" id="UP001610563"/>
    </source>
</evidence>
<comment type="subcellular location">
    <subcellularLocation>
        <location evidence="1">Membrane</location>
        <topology evidence="1">Multi-pass membrane protein</topology>
    </subcellularLocation>
</comment>
<reference evidence="9 10" key="1">
    <citation type="submission" date="2024-07" db="EMBL/GenBank/DDBJ databases">
        <title>Section-level genome sequencing and comparative genomics of Aspergillus sections Usti and Cavernicolus.</title>
        <authorList>
            <consortium name="Lawrence Berkeley National Laboratory"/>
            <person name="Nybo J.L."/>
            <person name="Vesth T.C."/>
            <person name="Theobald S."/>
            <person name="Frisvad J.C."/>
            <person name="Larsen T.O."/>
            <person name="Kjaerboelling I."/>
            <person name="Rothschild-Mancinelli K."/>
            <person name="Lyhne E.K."/>
            <person name="Kogle M.E."/>
            <person name="Barry K."/>
            <person name="Clum A."/>
            <person name="Na H."/>
            <person name="Ledsgaard L."/>
            <person name="Lin J."/>
            <person name="Lipzen A."/>
            <person name="Kuo A."/>
            <person name="Riley R."/>
            <person name="Mondo S."/>
            <person name="Labutti K."/>
            <person name="Haridas S."/>
            <person name="Pangalinan J."/>
            <person name="Salamov A.A."/>
            <person name="Simmons B.A."/>
            <person name="Magnuson J.K."/>
            <person name="Chen J."/>
            <person name="Drula E."/>
            <person name="Henrissat B."/>
            <person name="Wiebenga A."/>
            <person name="Lubbers R.J."/>
            <person name="Gomes A.C."/>
            <person name="Makela M.R."/>
            <person name="Stajich J."/>
            <person name="Grigoriev I.V."/>
            <person name="Mortensen U.H."/>
            <person name="De Vries R.P."/>
            <person name="Baker S.E."/>
            <person name="Andersen M.R."/>
        </authorList>
    </citation>
    <scope>NUCLEOTIDE SEQUENCE [LARGE SCALE GENOMIC DNA]</scope>
    <source>
        <strain evidence="9 10">CBS 209.92</strain>
    </source>
</reference>
<keyword evidence="10" id="KW-1185">Reference proteome</keyword>
<protein>
    <recommendedName>
        <fullName evidence="8">Rhodopsin domain-containing protein</fullName>
    </recommendedName>
</protein>
<evidence type="ECO:0000256" key="6">
    <source>
        <dbReference type="SAM" id="MobiDB-lite"/>
    </source>
</evidence>
<accession>A0ABR4FLE5</accession>